<proteinExistence type="predicted"/>
<evidence type="ECO:0008006" key="3">
    <source>
        <dbReference type="Google" id="ProtNLM"/>
    </source>
</evidence>
<sequence length="94" mass="10551">MISSHSRISKIQNLLASEIDGKVILMNIKSGKYFAFDDVSSDIWSRIDSYPLFMDLCSSLVRDYEADPAVIETDVGNLLNILKENHLLSITGEE</sequence>
<dbReference type="InterPro" id="IPR008792">
    <property type="entry name" value="PQQD"/>
</dbReference>
<gene>
    <name evidence="1" type="ORF">GCM10010946_12200</name>
</gene>
<keyword evidence="2" id="KW-1185">Reference proteome</keyword>
<comment type="caution">
    <text evidence="1">The sequence shown here is derived from an EMBL/GenBank/DDBJ whole genome shotgun (WGS) entry which is preliminary data.</text>
</comment>
<dbReference type="Proteomes" id="UP000653343">
    <property type="component" value="Unassembled WGS sequence"/>
</dbReference>
<evidence type="ECO:0000313" key="1">
    <source>
        <dbReference type="EMBL" id="GGX36147.1"/>
    </source>
</evidence>
<name>A0ABQ2XVY8_9BURK</name>
<dbReference type="InterPro" id="IPR041881">
    <property type="entry name" value="PqqD_sf"/>
</dbReference>
<protein>
    <recommendedName>
        <fullName evidence="3">Coenzyme PQQ synthesis protein D (PqqD)</fullName>
    </recommendedName>
</protein>
<organism evidence="1 2">
    <name type="scientific">Undibacterium squillarum</name>
    <dbReference type="NCBI Taxonomy" id="1131567"/>
    <lineage>
        <taxon>Bacteria</taxon>
        <taxon>Pseudomonadati</taxon>
        <taxon>Pseudomonadota</taxon>
        <taxon>Betaproteobacteria</taxon>
        <taxon>Burkholderiales</taxon>
        <taxon>Oxalobacteraceae</taxon>
        <taxon>Undibacterium</taxon>
    </lineage>
</organism>
<dbReference type="RefSeq" id="WP_189356158.1">
    <property type="nucleotide sequence ID" value="NZ_BMYU01000002.1"/>
</dbReference>
<dbReference type="Gene3D" id="1.10.10.1150">
    <property type="entry name" value="Coenzyme PQQ synthesis protein D (PqqD)"/>
    <property type="match status" value="1"/>
</dbReference>
<dbReference type="Pfam" id="PF05402">
    <property type="entry name" value="PqqD"/>
    <property type="match status" value="1"/>
</dbReference>
<evidence type="ECO:0000313" key="2">
    <source>
        <dbReference type="Proteomes" id="UP000653343"/>
    </source>
</evidence>
<dbReference type="EMBL" id="BMYU01000002">
    <property type="protein sequence ID" value="GGX36147.1"/>
    <property type="molecule type" value="Genomic_DNA"/>
</dbReference>
<accession>A0ABQ2XVY8</accession>
<reference evidence="2" key="1">
    <citation type="journal article" date="2019" name="Int. J. Syst. Evol. Microbiol.">
        <title>The Global Catalogue of Microorganisms (GCM) 10K type strain sequencing project: providing services to taxonomists for standard genome sequencing and annotation.</title>
        <authorList>
            <consortium name="The Broad Institute Genomics Platform"/>
            <consortium name="The Broad Institute Genome Sequencing Center for Infectious Disease"/>
            <person name="Wu L."/>
            <person name="Ma J."/>
        </authorList>
    </citation>
    <scope>NUCLEOTIDE SEQUENCE [LARGE SCALE GENOMIC DNA]</scope>
    <source>
        <strain evidence="2">KCTC 23917</strain>
    </source>
</reference>